<keyword evidence="3" id="KW-1185">Reference proteome</keyword>
<proteinExistence type="predicted"/>
<feature type="region of interest" description="Disordered" evidence="1">
    <location>
        <begin position="110"/>
        <end position="160"/>
    </location>
</feature>
<organism evidence="2 3">
    <name type="scientific">Brassica napus</name>
    <name type="common">Rape</name>
    <dbReference type="NCBI Taxonomy" id="3708"/>
    <lineage>
        <taxon>Eukaryota</taxon>
        <taxon>Viridiplantae</taxon>
        <taxon>Streptophyta</taxon>
        <taxon>Embryophyta</taxon>
        <taxon>Tracheophyta</taxon>
        <taxon>Spermatophyta</taxon>
        <taxon>Magnoliopsida</taxon>
        <taxon>eudicotyledons</taxon>
        <taxon>Gunneridae</taxon>
        <taxon>Pentapetalae</taxon>
        <taxon>rosids</taxon>
        <taxon>malvids</taxon>
        <taxon>Brassicales</taxon>
        <taxon>Brassicaceae</taxon>
        <taxon>Brassiceae</taxon>
        <taxon>Brassica</taxon>
    </lineage>
</organism>
<feature type="compositionally biased region" description="Basic residues" evidence="1">
    <location>
        <begin position="279"/>
        <end position="293"/>
    </location>
</feature>
<feature type="region of interest" description="Disordered" evidence="1">
    <location>
        <begin position="1"/>
        <end position="24"/>
    </location>
</feature>
<sequence length="318" mass="35840">KWTADTSSPPPPSRCAPVRIPASDPTGLIAENKLTIIGRIKNPKFQRPRAANRPLPLEMKMEILLPSEEVTEKNTALLVSPYSMRRKTAHPALGVQELQKTEYLVSLKQAEKQKNNDRRGYRRPEPQQFVAKRQNQTGRDDHHHYSVDRDSRFPPVGHVSHHLNRPLIETTTHRRQNDEIMRTPEASVSRVEDTQARESEFLPAIASRDRAMKEFLLGSDSLEEEVIENEPETVEPLAAPLPPIPVRSRLSASQCLGVTSASSSKNKAKSTTVAALSKKTGKRKVSKTSKRVLRNPLQVLSLPKSNEPRLKNPPRRRL</sequence>
<dbReference type="Proteomes" id="UP000824890">
    <property type="component" value="Unassembled WGS sequence"/>
</dbReference>
<feature type="compositionally biased region" description="Basic and acidic residues" evidence="1">
    <location>
        <begin position="138"/>
        <end position="152"/>
    </location>
</feature>
<feature type="non-terminal residue" evidence="2">
    <location>
        <position position="1"/>
    </location>
</feature>
<name>A0ABQ8B5C6_BRANA</name>
<feature type="compositionally biased region" description="Low complexity" evidence="1">
    <location>
        <begin position="259"/>
        <end position="275"/>
    </location>
</feature>
<accession>A0ABQ8B5C6</accession>
<gene>
    <name evidence="2" type="ORF">HID58_049064</name>
</gene>
<evidence type="ECO:0000256" key="1">
    <source>
        <dbReference type="SAM" id="MobiDB-lite"/>
    </source>
</evidence>
<reference evidence="2 3" key="1">
    <citation type="submission" date="2021-05" db="EMBL/GenBank/DDBJ databases">
        <title>Genome Assembly of Synthetic Allotetraploid Brassica napus Reveals Homoeologous Exchanges between Subgenomes.</title>
        <authorList>
            <person name="Davis J.T."/>
        </authorList>
    </citation>
    <scope>NUCLEOTIDE SEQUENCE [LARGE SCALE GENOMIC DNA]</scope>
    <source>
        <strain evidence="3">cv. Da-Ae</strain>
        <tissue evidence="2">Seedling</tissue>
    </source>
</reference>
<protein>
    <submittedName>
        <fullName evidence="2">Uncharacterized protein</fullName>
    </submittedName>
</protein>
<feature type="non-terminal residue" evidence="2">
    <location>
        <position position="318"/>
    </location>
</feature>
<feature type="compositionally biased region" description="Basic and acidic residues" evidence="1">
    <location>
        <begin position="110"/>
        <end position="125"/>
    </location>
</feature>
<evidence type="ECO:0000313" key="3">
    <source>
        <dbReference type="Proteomes" id="UP000824890"/>
    </source>
</evidence>
<feature type="region of interest" description="Disordered" evidence="1">
    <location>
        <begin position="259"/>
        <end position="318"/>
    </location>
</feature>
<comment type="caution">
    <text evidence="2">The sequence shown here is derived from an EMBL/GenBank/DDBJ whole genome shotgun (WGS) entry which is preliminary data.</text>
</comment>
<dbReference type="EMBL" id="JAGKQM010000012">
    <property type="protein sequence ID" value="KAH0899496.1"/>
    <property type="molecule type" value="Genomic_DNA"/>
</dbReference>
<evidence type="ECO:0000313" key="2">
    <source>
        <dbReference type="EMBL" id="KAH0899496.1"/>
    </source>
</evidence>